<keyword evidence="6" id="KW-1185">Reference proteome</keyword>
<sequence>MLDSLRQGYDCVNSWEYPRFSLCCFTIFQIVVWTFQPHMLPMLVLLAFVWSRLTQGLRSFKMSLATITNRRKHSDSSLLDDIDSDNADELEEEVENAKSNPNPNQEESPINKSEKTSLKEKYNYATGLILRLQSFLDTVASFLERLSGAFEWTVPWLSWFAVIVMIGATIILYLVPLRTLLSLVGLKKFLKTAIRRICKFQPKCMICLIDYLRAVRDNKEPPHHRSNNELFSYLYRVPCLTDLDRYKNCK</sequence>
<evidence type="ECO:0000256" key="2">
    <source>
        <dbReference type="ARBA" id="ARBA00022837"/>
    </source>
</evidence>
<comment type="caution">
    <text evidence="5">The sequence shown here is derived from an EMBL/GenBank/DDBJ whole genome shotgun (WGS) entry which is preliminary data.</text>
</comment>
<dbReference type="AlphaFoldDB" id="A0ABD2PVN8"/>
<evidence type="ECO:0000256" key="4">
    <source>
        <dbReference type="SAM" id="Phobius"/>
    </source>
</evidence>
<evidence type="ECO:0000256" key="1">
    <source>
        <dbReference type="ARBA" id="ARBA00022723"/>
    </source>
</evidence>
<keyword evidence="2" id="KW-0106">Calcium</keyword>
<gene>
    <name evidence="5" type="primary">MCTP1_2</name>
    <name evidence="5" type="ORF">Ciccas_009901</name>
</gene>
<organism evidence="5 6">
    <name type="scientific">Cichlidogyrus casuarinus</name>
    <dbReference type="NCBI Taxonomy" id="1844966"/>
    <lineage>
        <taxon>Eukaryota</taxon>
        <taxon>Metazoa</taxon>
        <taxon>Spiralia</taxon>
        <taxon>Lophotrochozoa</taxon>
        <taxon>Platyhelminthes</taxon>
        <taxon>Monogenea</taxon>
        <taxon>Monopisthocotylea</taxon>
        <taxon>Dactylogyridea</taxon>
        <taxon>Ancyrocephalidae</taxon>
        <taxon>Cichlidogyrus</taxon>
    </lineage>
</organism>
<feature type="region of interest" description="Disordered" evidence="3">
    <location>
        <begin position="90"/>
        <end position="115"/>
    </location>
</feature>
<feature type="non-terminal residue" evidence="5">
    <location>
        <position position="250"/>
    </location>
</feature>
<dbReference type="PANTHER" id="PTHR45911:SF4">
    <property type="entry name" value="MULTIPLE C2 AND TRANSMEMBRANE DOMAIN-CONTAINING PROTEIN"/>
    <property type="match status" value="1"/>
</dbReference>
<keyword evidence="1" id="KW-0479">Metal-binding</keyword>
<evidence type="ECO:0000256" key="3">
    <source>
        <dbReference type="SAM" id="MobiDB-lite"/>
    </source>
</evidence>
<dbReference type="PANTHER" id="PTHR45911">
    <property type="entry name" value="C2 DOMAIN-CONTAINING PROTEIN"/>
    <property type="match status" value="1"/>
</dbReference>
<reference evidence="5 6" key="1">
    <citation type="submission" date="2024-11" db="EMBL/GenBank/DDBJ databases">
        <title>Adaptive evolution of stress response genes in parasites aligns with host niche diversity.</title>
        <authorList>
            <person name="Hahn C."/>
            <person name="Resl P."/>
        </authorList>
    </citation>
    <scope>NUCLEOTIDE SEQUENCE [LARGE SCALE GENOMIC DNA]</scope>
    <source>
        <strain evidence="5">EGGRZ-B1_66</strain>
        <tissue evidence="5">Body</tissue>
    </source>
</reference>
<feature type="compositionally biased region" description="Polar residues" evidence="3">
    <location>
        <begin position="97"/>
        <end position="111"/>
    </location>
</feature>
<proteinExistence type="predicted"/>
<keyword evidence="4" id="KW-1133">Transmembrane helix</keyword>
<dbReference type="GO" id="GO:0046872">
    <property type="term" value="F:metal ion binding"/>
    <property type="evidence" value="ECO:0007669"/>
    <property type="project" value="UniProtKB-KW"/>
</dbReference>
<keyword evidence="4" id="KW-0472">Membrane</keyword>
<feature type="transmembrane region" description="Helical" evidence="4">
    <location>
        <begin position="156"/>
        <end position="181"/>
    </location>
</feature>
<evidence type="ECO:0000313" key="5">
    <source>
        <dbReference type="EMBL" id="KAL3311522.1"/>
    </source>
</evidence>
<accession>A0ABD2PVN8</accession>
<name>A0ABD2PVN8_9PLAT</name>
<feature type="transmembrane region" description="Helical" evidence="4">
    <location>
        <begin position="27"/>
        <end position="50"/>
    </location>
</feature>
<keyword evidence="4 5" id="KW-0812">Transmembrane</keyword>
<dbReference type="Proteomes" id="UP001626550">
    <property type="component" value="Unassembled WGS sequence"/>
</dbReference>
<evidence type="ECO:0000313" key="6">
    <source>
        <dbReference type="Proteomes" id="UP001626550"/>
    </source>
</evidence>
<protein>
    <submittedName>
        <fullName evidence="5">Multiple C2 and transmembrane domain-containing protein 1</fullName>
    </submittedName>
</protein>
<dbReference type="EMBL" id="JBJKFK010002170">
    <property type="protein sequence ID" value="KAL3311522.1"/>
    <property type="molecule type" value="Genomic_DNA"/>
</dbReference>